<dbReference type="Gene3D" id="3.30.70.370">
    <property type="match status" value="1"/>
</dbReference>
<evidence type="ECO:0000256" key="2">
    <source>
        <dbReference type="ARBA" id="ARBA00012417"/>
    </source>
</evidence>
<dbReference type="Gene3D" id="1.20.1060.10">
    <property type="entry name" value="Taq DNA Polymerase, Chain T, domain 4"/>
    <property type="match status" value="1"/>
</dbReference>
<dbReference type="InterPro" id="IPR002421">
    <property type="entry name" value="5-3_exonuclease"/>
</dbReference>
<keyword evidence="12 16" id="KW-0238">DNA-binding</keyword>
<evidence type="ECO:0000256" key="16">
    <source>
        <dbReference type="RuleBase" id="RU004460"/>
    </source>
</evidence>
<dbReference type="InterPro" id="IPR054690">
    <property type="entry name" value="DNA_polI_exonuclease"/>
</dbReference>
<keyword evidence="13 16" id="KW-0234">DNA repair</keyword>
<dbReference type="SUPFAM" id="SSF56672">
    <property type="entry name" value="DNA/RNA polymerases"/>
    <property type="match status" value="1"/>
</dbReference>
<evidence type="ECO:0000256" key="10">
    <source>
        <dbReference type="ARBA" id="ARBA00022839"/>
    </source>
</evidence>
<dbReference type="GO" id="GO:0006302">
    <property type="term" value="P:double-strand break repair"/>
    <property type="evidence" value="ECO:0007669"/>
    <property type="project" value="TreeGrafter"/>
</dbReference>
<dbReference type="OrthoDB" id="9806424at2"/>
<dbReference type="SUPFAM" id="SSF53098">
    <property type="entry name" value="Ribonuclease H-like"/>
    <property type="match status" value="1"/>
</dbReference>
<dbReference type="InterPro" id="IPR036397">
    <property type="entry name" value="RNaseH_sf"/>
</dbReference>
<evidence type="ECO:0000256" key="15">
    <source>
        <dbReference type="NCBIfam" id="TIGR00593"/>
    </source>
</evidence>
<dbReference type="GO" id="GO:0006261">
    <property type="term" value="P:DNA-templated DNA replication"/>
    <property type="evidence" value="ECO:0007669"/>
    <property type="project" value="UniProtKB-UniRule"/>
</dbReference>
<evidence type="ECO:0000256" key="1">
    <source>
        <dbReference type="ARBA" id="ARBA00007705"/>
    </source>
</evidence>
<dbReference type="SMART" id="SM00474">
    <property type="entry name" value="35EXOc"/>
    <property type="match status" value="1"/>
</dbReference>
<dbReference type="Pfam" id="PF01367">
    <property type="entry name" value="5_3_exonuc"/>
    <property type="match status" value="1"/>
</dbReference>
<evidence type="ECO:0000256" key="7">
    <source>
        <dbReference type="ARBA" id="ARBA00022722"/>
    </source>
</evidence>
<comment type="similarity">
    <text evidence="1 16">Belongs to the DNA polymerase type-A family.</text>
</comment>
<evidence type="ECO:0000256" key="13">
    <source>
        <dbReference type="ARBA" id="ARBA00023204"/>
    </source>
</evidence>
<keyword evidence="21" id="KW-1185">Reference proteome</keyword>
<keyword evidence="5 16" id="KW-0548">Nucleotidyltransferase</keyword>
<dbReference type="Proteomes" id="UP000236151">
    <property type="component" value="Unassembled WGS sequence"/>
</dbReference>
<name>A0A2K2FPT5_9CLOT</name>
<evidence type="ECO:0000256" key="3">
    <source>
        <dbReference type="ARBA" id="ARBA00020311"/>
    </source>
</evidence>
<dbReference type="PANTHER" id="PTHR10133:SF27">
    <property type="entry name" value="DNA POLYMERASE NU"/>
    <property type="match status" value="1"/>
</dbReference>
<evidence type="ECO:0000256" key="11">
    <source>
        <dbReference type="ARBA" id="ARBA00022932"/>
    </source>
</evidence>
<dbReference type="InterPro" id="IPR018320">
    <property type="entry name" value="DNA_polymerase_1"/>
</dbReference>
<dbReference type="InterPro" id="IPR020045">
    <property type="entry name" value="DNA_polI_H3TH"/>
</dbReference>
<dbReference type="InterPro" id="IPR020046">
    <property type="entry name" value="5-3_exonucl_a-hlix_arch_N"/>
</dbReference>
<accession>A0A2K2FPT5</accession>
<keyword evidence="10" id="KW-0269">Exonuclease</keyword>
<dbReference type="InterPro" id="IPR012337">
    <property type="entry name" value="RNaseH-like_sf"/>
</dbReference>
<dbReference type="Pfam" id="PF22619">
    <property type="entry name" value="DNA_polI_exo1"/>
    <property type="match status" value="1"/>
</dbReference>
<dbReference type="InterPro" id="IPR029060">
    <property type="entry name" value="PIN-like_dom_sf"/>
</dbReference>
<feature type="domain" description="DNA-directed DNA polymerase family A palm" evidence="19">
    <location>
        <begin position="656"/>
        <end position="863"/>
    </location>
</feature>
<dbReference type="CDD" id="cd08637">
    <property type="entry name" value="DNA_pol_A_pol_I_C"/>
    <property type="match status" value="1"/>
</dbReference>
<dbReference type="Gene3D" id="1.10.150.20">
    <property type="entry name" value="5' to 3' exonuclease, C-terminal subdomain"/>
    <property type="match status" value="2"/>
</dbReference>
<dbReference type="Pfam" id="PF00476">
    <property type="entry name" value="DNA_pol_A"/>
    <property type="match status" value="1"/>
</dbReference>
<dbReference type="InterPro" id="IPR008918">
    <property type="entry name" value="HhH2"/>
</dbReference>
<dbReference type="SUPFAM" id="SSF88723">
    <property type="entry name" value="PIN domain-like"/>
    <property type="match status" value="1"/>
</dbReference>
<comment type="subunit">
    <text evidence="16">Single-chain monomer with multiple functions.</text>
</comment>
<evidence type="ECO:0000256" key="8">
    <source>
        <dbReference type="ARBA" id="ARBA00022763"/>
    </source>
</evidence>
<evidence type="ECO:0000256" key="6">
    <source>
        <dbReference type="ARBA" id="ARBA00022705"/>
    </source>
</evidence>
<dbReference type="CDD" id="cd06140">
    <property type="entry name" value="DNA_polA_I_Bacillus_like_exo"/>
    <property type="match status" value="1"/>
</dbReference>
<dbReference type="EC" id="2.7.7.7" evidence="2 15"/>
<dbReference type="CDD" id="cd09859">
    <property type="entry name" value="PIN_53EXO"/>
    <property type="match status" value="1"/>
</dbReference>
<keyword evidence="9" id="KW-0378">Hydrolase</keyword>
<evidence type="ECO:0000256" key="9">
    <source>
        <dbReference type="ARBA" id="ARBA00022801"/>
    </source>
</evidence>
<dbReference type="SMART" id="SM00482">
    <property type="entry name" value="POLAc"/>
    <property type="match status" value="1"/>
</dbReference>
<keyword evidence="4 16" id="KW-0808">Transferase</keyword>
<comment type="caution">
    <text evidence="20">The sequence shown here is derived from an EMBL/GenBank/DDBJ whole genome shotgun (WGS) entry which is preliminary data.</text>
</comment>
<dbReference type="SUPFAM" id="SSF47807">
    <property type="entry name" value="5' to 3' exonuclease, C-terminal subdomain"/>
    <property type="match status" value="1"/>
</dbReference>
<keyword evidence="8 16" id="KW-0227">DNA damage</keyword>
<dbReference type="GO" id="GO:0003887">
    <property type="term" value="F:DNA-directed DNA polymerase activity"/>
    <property type="evidence" value="ECO:0007669"/>
    <property type="project" value="UniProtKB-UniRule"/>
</dbReference>
<dbReference type="InterPro" id="IPR019760">
    <property type="entry name" value="DNA-dir_DNA_pol_A_CS"/>
</dbReference>
<feature type="domain" description="3'-5' exonuclease" evidence="17">
    <location>
        <begin position="309"/>
        <end position="489"/>
    </location>
</feature>
<evidence type="ECO:0000256" key="4">
    <source>
        <dbReference type="ARBA" id="ARBA00022679"/>
    </source>
</evidence>
<dbReference type="GO" id="GO:0008408">
    <property type="term" value="F:3'-5' exonuclease activity"/>
    <property type="evidence" value="ECO:0007669"/>
    <property type="project" value="InterPro"/>
</dbReference>
<dbReference type="PANTHER" id="PTHR10133">
    <property type="entry name" value="DNA POLYMERASE I"/>
    <property type="match status" value="1"/>
</dbReference>
<comment type="catalytic activity">
    <reaction evidence="14 16">
        <text>DNA(n) + a 2'-deoxyribonucleoside 5'-triphosphate = DNA(n+1) + diphosphate</text>
        <dbReference type="Rhea" id="RHEA:22508"/>
        <dbReference type="Rhea" id="RHEA-COMP:17339"/>
        <dbReference type="Rhea" id="RHEA-COMP:17340"/>
        <dbReference type="ChEBI" id="CHEBI:33019"/>
        <dbReference type="ChEBI" id="CHEBI:61560"/>
        <dbReference type="ChEBI" id="CHEBI:173112"/>
        <dbReference type="EC" id="2.7.7.7"/>
    </reaction>
</comment>
<dbReference type="Gene3D" id="3.40.50.1010">
    <property type="entry name" value="5'-nuclease"/>
    <property type="match status" value="1"/>
</dbReference>
<dbReference type="KEGG" id="cthd:CDO33_06590"/>
<dbReference type="SMART" id="SM00475">
    <property type="entry name" value="53EXOc"/>
    <property type="match status" value="1"/>
</dbReference>
<keyword evidence="11 16" id="KW-0239">DNA-directed DNA polymerase</keyword>
<evidence type="ECO:0000259" key="19">
    <source>
        <dbReference type="SMART" id="SM00482"/>
    </source>
</evidence>
<protein>
    <recommendedName>
        <fullName evidence="3 15">DNA polymerase I</fullName>
        <ecNumber evidence="2 15">2.7.7.7</ecNumber>
    </recommendedName>
</protein>
<dbReference type="AlphaFoldDB" id="A0A2K2FPT5"/>
<reference evidence="20 21" key="1">
    <citation type="submission" date="2017-06" db="EMBL/GenBank/DDBJ databases">
        <title>Investigating the central metabolism of Clostridium thermosuccinogenes.</title>
        <authorList>
            <person name="Koendjbiharie J.G."/>
            <person name="van Kranenburg R."/>
        </authorList>
    </citation>
    <scope>NUCLEOTIDE SEQUENCE [LARGE SCALE GENOMIC DNA]</scope>
    <source>
        <strain evidence="20 21">DSM 5806</strain>
    </source>
</reference>
<dbReference type="InterPro" id="IPR043502">
    <property type="entry name" value="DNA/RNA_pol_sf"/>
</dbReference>
<dbReference type="CDD" id="cd09898">
    <property type="entry name" value="H3TH_53EXO"/>
    <property type="match status" value="1"/>
</dbReference>
<dbReference type="FunFam" id="1.20.1060.10:FF:000001">
    <property type="entry name" value="DNA polymerase I"/>
    <property type="match status" value="1"/>
</dbReference>
<dbReference type="EMBL" id="NIOJ01000007">
    <property type="protein sequence ID" value="PNU00785.1"/>
    <property type="molecule type" value="Genomic_DNA"/>
</dbReference>
<evidence type="ECO:0000259" key="17">
    <source>
        <dbReference type="SMART" id="SM00474"/>
    </source>
</evidence>
<evidence type="ECO:0000259" key="18">
    <source>
        <dbReference type="SMART" id="SM00475"/>
    </source>
</evidence>
<gene>
    <name evidence="16" type="primary">polA</name>
    <name evidence="20" type="ORF">CDQ84_04580</name>
</gene>
<dbReference type="InterPro" id="IPR001098">
    <property type="entry name" value="DNA-dir_DNA_pol_A_palm_dom"/>
</dbReference>
<sequence>MNKEKLMIIDGNSILNRAFYGLQGKQLLSTSDGLYTNAVYGFLNILHKYVEEEKPQYLCVAFDLKAPTFRHKEFEGYKANRKGMPPELAVQLPVIKEVLDAMNIKRLECEGYEADDIIGSVSLCAEKQGMDVIIITGDRDSLQLATETTRIKIPTTRGGKTETDEYDKNRVMEKYGVTPLEFIDVKGLMGDTSDNIPGVPGIGEKTAISLIKEFGSIENLYENLDKIDKKSVREKLAANREQAFLSKRLATIDRHMSELCSIEDLKRNDFNKEKLYELFKRLEFKSFIDKFGLDEVQSSAHSTLQTVKVECLESSEGLKKLKEDIASQGKFGFYCLIDKIDNFDNKLVGIGFSLGEKSGTYVNLNGCVDEDEFLKEFKDVFENGDIKKYGHDVKNFIVYLKNKGISLEGLAFDTMIGAYLINSTRATYTVSELAREYLGFEIKPIEELSGKGKNFVAFGDMQEDVISQAACDHACAVMGIARALDEKLKEYDQESLYYDIELPLIKVLASMEYWGFKVNVEELKKFSEELEGKIELLTREIYSIAGEEFNINSTKQLGTILFEKLQLPVIKKTKTGYSTDAEVLEELSDRHEIIRKILDYRQLVKLQSTYAEGLQHVINPRTGKIHSSFNQTVTATGRISSTEPNLQNIPIKLEMGRKIRKVFVPSSSEFMLLDADYSQIELRVLAHITNDQNMIAAFNNNEDIHTTTASQVFGVPMEEVTPLMRSRAKAVNFGIVYGIGDFSLAKDLGITRKEARRYIDSYLDKYPGVKQYMHDIVEFGKQNGYVATLFHRRRYLPELQSKNHNIRSFGERVAMNTPIQGSAADIIKIAMVKVYEELQKRNLRSRLILQVHDELIIEMHVDEKEEVTKLLKDSMENAVKLRVALNVDINSGNSWYDTK</sequence>
<dbReference type="FunFam" id="1.10.150.20:FF:000002">
    <property type="entry name" value="DNA polymerase I"/>
    <property type="match status" value="1"/>
</dbReference>
<dbReference type="Pfam" id="PF02739">
    <property type="entry name" value="5_3_exonuc_N"/>
    <property type="match status" value="1"/>
</dbReference>
<dbReference type="PROSITE" id="PS00447">
    <property type="entry name" value="DNA_POLYMERASE_A"/>
    <property type="match status" value="1"/>
</dbReference>
<dbReference type="Gene3D" id="3.30.420.10">
    <property type="entry name" value="Ribonuclease H-like superfamily/Ribonuclease H"/>
    <property type="match status" value="1"/>
</dbReference>
<dbReference type="InterPro" id="IPR002298">
    <property type="entry name" value="DNA_polymerase_A"/>
</dbReference>
<evidence type="ECO:0000256" key="12">
    <source>
        <dbReference type="ARBA" id="ARBA00023125"/>
    </source>
</evidence>
<dbReference type="SMART" id="SM00279">
    <property type="entry name" value="HhH2"/>
    <property type="match status" value="1"/>
</dbReference>
<dbReference type="InterPro" id="IPR036279">
    <property type="entry name" value="5-3_exonuclease_C_sf"/>
</dbReference>
<evidence type="ECO:0000256" key="5">
    <source>
        <dbReference type="ARBA" id="ARBA00022695"/>
    </source>
</evidence>
<keyword evidence="7" id="KW-0540">Nuclease</keyword>
<evidence type="ECO:0000313" key="21">
    <source>
        <dbReference type="Proteomes" id="UP000236151"/>
    </source>
</evidence>
<organism evidence="20 21">
    <name type="scientific">Clostridium thermosuccinogenes</name>
    <dbReference type="NCBI Taxonomy" id="84032"/>
    <lineage>
        <taxon>Bacteria</taxon>
        <taxon>Bacillati</taxon>
        <taxon>Bacillota</taxon>
        <taxon>Clostridia</taxon>
        <taxon>Eubacteriales</taxon>
        <taxon>Clostridiaceae</taxon>
        <taxon>Clostridium</taxon>
    </lineage>
</organism>
<dbReference type="GO" id="GO:0003677">
    <property type="term" value="F:DNA binding"/>
    <property type="evidence" value="ECO:0007669"/>
    <property type="project" value="UniProtKB-UniRule"/>
</dbReference>
<dbReference type="NCBIfam" id="TIGR00593">
    <property type="entry name" value="pola"/>
    <property type="match status" value="1"/>
</dbReference>
<dbReference type="NCBIfam" id="NF004397">
    <property type="entry name" value="PRK05755.1"/>
    <property type="match status" value="1"/>
</dbReference>
<evidence type="ECO:0000313" key="20">
    <source>
        <dbReference type="EMBL" id="PNU00785.1"/>
    </source>
</evidence>
<feature type="domain" description="5'-3' exonuclease" evidence="18">
    <location>
        <begin position="2"/>
        <end position="268"/>
    </location>
</feature>
<dbReference type="InterPro" id="IPR002562">
    <property type="entry name" value="3'-5'_exonuclease_dom"/>
</dbReference>
<proteinExistence type="inferred from homology"/>
<dbReference type="GO" id="GO:0008409">
    <property type="term" value="F:5'-3' exonuclease activity"/>
    <property type="evidence" value="ECO:0007669"/>
    <property type="project" value="InterPro"/>
</dbReference>
<evidence type="ECO:0000256" key="14">
    <source>
        <dbReference type="ARBA" id="ARBA00049244"/>
    </source>
</evidence>
<dbReference type="FunFam" id="3.40.50.1010:FF:000001">
    <property type="entry name" value="DNA polymerase I"/>
    <property type="match status" value="1"/>
</dbReference>
<dbReference type="PRINTS" id="PR00868">
    <property type="entry name" value="DNAPOLI"/>
</dbReference>
<dbReference type="RefSeq" id="WP_103080620.1">
    <property type="nucleotide sequence ID" value="NZ_CP021850.1"/>
</dbReference>
<dbReference type="FunFam" id="1.10.150.20:FF:000003">
    <property type="entry name" value="DNA polymerase I"/>
    <property type="match status" value="1"/>
</dbReference>
<keyword evidence="6 16" id="KW-0235">DNA replication</keyword>